<evidence type="ECO:0000313" key="2">
    <source>
        <dbReference type="Proteomes" id="UP000183832"/>
    </source>
</evidence>
<dbReference type="Proteomes" id="UP000183832">
    <property type="component" value="Unassembled WGS sequence"/>
</dbReference>
<reference evidence="1 2" key="1">
    <citation type="submission" date="2015-04" db="EMBL/GenBank/DDBJ databases">
        <authorList>
            <person name="Syromyatnikov M.Y."/>
            <person name="Popov V.N."/>
        </authorList>
    </citation>
    <scope>NUCLEOTIDE SEQUENCE [LARGE SCALE GENOMIC DNA]</scope>
</reference>
<organism evidence="1 2">
    <name type="scientific">Clunio marinus</name>
    <dbReference type="NCBI Taxonomy" id="568069"/>
    <lineage>
        <taxon>Eukaryota</taxon>
        <taxon>Metazoa</taxon>
        <taxon>Ecdysozoa</taxon>
        <taxon>Arthropoda</taxon>
        <taxon>Hexapoda</taxon>
        <taxon>Insecta</taxon>
        <taxon>Pterygota</taxon>
        <taxon>Neoptera</taxon>
        <taxon>Endopterygota</taxon>
        <taxon>Diptera</taxon>
        <taxon>Nematocera</taxon>
        <taxon>Chironomoidea</taxon>
        <taxon>Chironomidae</taxon>
        <taxon>Clunio</taxon>
    </lineage>
</organism>
<protein>
    <submittedName>
        <fullName evidence="1">CLUMA_CG002441, isoform A</fullName>
    </submittedName>
</protein>
<dbReference type="EMBL" id="CVRI01000009">
    <property type="protein sequence ID" value="CRK88592.1"/>
    <property type="molecule type" value="Genomic_DNA"/>
</dbReference>
<sequence>MKSLNSVTKLRSQGRQELKNILAGSIDSKKIKFPFATSIQFKVFNDGDDNIGFTSKTLTFESRCMKISNIQLKFQF</sequence>
<accession>A0A1J1HKK6</accession>
<dbReference type="AlphaFoldDB" id="A0A1J1HKK6"/>
<name>A0A1J1HKK6_9DIPT</name>
<keyword evidence="2" id="KW-1185">Reference proteome</keyword>
<gene>
    <name evidence="1" type="ORF">CLUMA_CG002441</name>
</gene>
<evidence type="ECO:0000313" key="1">
    <source>
        <dbReference type="EMBL" id="CRK88592.1"/>
    </source>
</evidence>
<proteinExistence type="predicted"/>